<dbReference type="Proteomes" id="UP001060336">
    <property type="component" value="Chromosome"/>
</dbReference>
<protein>
    <submittedName>
        <fullName evidence="5">MarR family winged helix-turn-helix transcriptional regulator</fullName>
    </submittedName>
</protein>
<dbReference type="PANTHER" id="PTHR35790:SF4">
    <property type="entry name" value="HTH-TYPE TRANSCRIPTIONAL REGULATOR PCHR"/>
    <property type="match status" value="1"/>
</dbReference>
<accession>A0A9J7AUT9</accession>
<feature type="domain" description="HTH marR-type" evidence="4">
    <location>
        <begin position="25"/>
        <end position="158"/>
    </location>
</feature>
<dbReference type="PROSITE" id="PS50995">
    <property type="entry name" value="HTH_MARR_2"/>
    <property type="match status" value="1"/>
</dbReference>
<evidence type="ECO:0000256" key="3">
    <source>
        <dbReference type="ARBA" id="ARBA00023163"/>
    </source>
</evidence>
<dbReference type="RefSeq" id="WP_257767688.1">
    <property type="nucleotide sequence ID" value="NZ_CP102480.1"/>
</dbReference>
<keyword evidence="3" id="KW-0804">Transcription</keyword>
<keyword evidence="1" id="KW-0805">Transcription regulation</keyword>
<organism evidence="5 6">
    <name type="scientific">Nisaea acidiphila</name>
    <dbReference type="NCBI Taxonomy" id="1862145"/>
    <lineage>
        <taxon>Bacteria</taxon>
        <taxon>Pseudomonadati</taxon>
        <taxon>Pseudomonadota</taxon>
        <taxon>Alphaproteobacteria</taxon>
        <taxon>Rhodospirillales</taxon>
        <taxon>Thalassobaculaceae</taxon>
        <taxon>Nisaea</taxon>
    </lineage>
</organism>
<dbReference type="InterPro" id="IPR036390">
    <property type="entry name" value="WH_DNA-bd_sf"/>
</dbReference>
<keyword evidence="6" id="KW-1185">Reference proteome</keyword>
<dbReference type="SUPFAM" id="SSF46785">
    <property type="entry name" value="Winged helix' DNA-binding domain"/>
    <property type="match status" value="1"/>
</dbReference>
<sequence length="169" mass="18666">MKSQGSKDGVPPGHAKNAPQNFALEEFLPYRLALLSSLVSRSIQRLYTAEFDISIPEWRIVAILGSGGPMTANDIRGRAAMDKVQVSRAAAKLSDAGHIERRTDPADRRRTTLSLSPSGLNIYNHIVPMALEREAFLQSALSENERDDLIKLLEKLTKRAVDMTSKPVL</sequence>
<evidence type="ECO:0000256" key="2">
    <source>
        <dbReference type="ARBA" id="ARBA00023125"/>
    </source>
</evidence>
<dbReference type="InterPro" id="IPR000835">
    <property type="entry name" value="HTH_MarR-typ"/>
</dbReference>
<dbReference type="Pfam" id="PF12802">
    <property type="entry name" value="MarR_2"/>
    <property type="match status" value="1"/>
</dbReference>
<dbReference type="EMBL" id="CP102480">
    <property type="protein sequence ID" value="UUX49173.1"/>
    <property type="molecule type" value="Genomic_DNA"/>
</dbReference>
<evidence type="ECO:0000259" key="4">
    <source>
        <dbReference type="PROSITE" id="PS50995"/>
    </source>
</evidence>
<dbReference type="Gene3D" id="1.10.10.10">
    <property type="entry name" value="Winged helix-like DNA-binding domain superfamily/Winged helix DNA-binding domain"/>
    <property type="match status" value="1"/>
</dbReference>
<evidence type="ECO:0000313" key="6">
    <source>
        <dbReference type="Proteomes" id="UP001060336"/>
    </source>
</evidence>
<dbReference type="GO" id="GO:0003700">
    <property type="term" value="F:DNA-binding transcription factor activity"/>
    <property type="evidence" value="ECO:0007669"/>
    <property type="project" value="InterPro"/>
</dbReference>
<reference evidence="5" key="1">
    <citation type="submission" date="2022-08" db="EMBL/GenBank/DDBJ databases">
        <title>Nisaea acidiphila sp. nov., isolated from a marine algal debris and emended description of the genus Nisaea Urios et al. 2008.</title>
        <authorList>
            <person name="Kwon K."/>
        </authorList>
    </citation>
    <scope>NUCLEOTIDE SEQUENCE</scope>
    <source>
        <strain evidence="5">MEBiC11861</strain>
    </source>
</reference>
<name>A0A9J7AUT9_9PROT</name>
<evidence type="ECO:0000313" key="5">
    <source>
        <dbReference type="EMBL" id="UUX49173.1"/>
    </source>
</evidence>
<dbReference type="InterPro" id="IPR036388">
    <property type="entry name" value="WH-like_DNA-bd_sf"/>
</dbReference>
<dbReference type="GO" id="GO:0003677">
    <property type="term" value="F:DNA binding"/>
    <property type="evidence" value="ECO:0007669"/>
    <property type="project" value="UniProtKB-KW"/>
</dbReference>
<dbReference type="PANTHER" id="PTHR35790">
    <property type="entry name" value="HTH-TYPE TRANSCRIPTIONAL REGULATOR PCHR"/>
    <property type="match status" value="1"/>
</dbReference>
<dbReference type="KEGG" id="naci:NUH88_17425"/>
<dbReference type="InterPro" id="IPR052067">
    <property type="entry name" value="Metal_resp_HTH_trans_reg"/>
</dbReference>
<keyword evidence="2" id="KW-0238">DNA-binding</keyword>
<proteinExistence type="predicted"/>
<dbReference type="PRINTS" id="PR00598">
    <property type="entry name" value="HTHMARR"/>
</dbReference>
<dbReference type="SMART" id="SM00347">
    <property type="entry name" value="HTH_MARR"/>
    <property type="match status" value="1"/>
</dbReference>
<evidence type="ECO:0000256" key="1">
    <source>
        <dbReference type="ARBA" id="ARBA00023015"/>
    </source>
</evidence>
<dbReference type="AlphaFoldDB" id="A0A9J7AUT9"/>
<gene>
    <name evidence="5" type="ORF">NUH88_17425</name>
</gene>